<reference evidence="2 3" key="1">
    <citation type="submission" date="2018-08" db="EMBL/GenBank/DDBJ databases">
        <title>Recombination of ecologically and evolutionarily significant loci maintains genetic cohesion in the Pseudomonas syringae species complex.</title>
        <authorList>
            <person name="Dillon M."/>
            <person name="Thakur S."/>
            <person name="Almeida R.N.D."/>
            <person name="Weir B.S."/>
            <person name="Guttman D.S."/>
        </authorList>
    </citation>
    <scope>NUCLEOTIDE SEQUENCE [LARGE SCALE GENOMIC DNA]</scope>
    <source>
        <strain evidence="2 3">88_10</strain>
    </source>
</reference>
<comment type="caution">
    <text evidence="2">The sequence shown here is derived from an EMBL/GenBank/DDBJ whole genome shotgun (WGS) entry which is preliminary data.</text>
</comment>
<accession>A0A3M2Y7Y5</accession>
<evidence type="ECO:0000313" key="3">
    <source>
        <dbReference type="Proteomes" id="UP000282378"/>
    </source>
</evidence>
<gene>
    <name evidence="2" type="ORF">APX70_01639</name>
</gene>
<evidence type="ECO:0000313" key="2">
    <source>
        <dbReference type="EMBL" id="RML72100.1"/>
    </source>
</evidence>
<feature type="non-terminal residue" evidence="2">
    <location>
        <position position="1"/>
    </location>
</feature>
<evidence type="ECO:0000259" key="1">
    <source>
        <dbReference type="Pfam" id="PF08402"/>
    </source>
</evidence>
<sequence length="56" mass="6319">YLGDHVRVRLEVAGKTDFFVKQPIAELDPTLSVGDVVPIGWQVEHVRALDPLQQEH</sequence>
<dbReference type="GO" id="GO:0043190">
    <property type="term" value="C:ATP-binding cassette (ABC) transporter complex"/>
    <property type="evidence" value="ECO:0007669"/>
    <property type="project" value="InterPro"/>
</dbReference>
<keyword evidence="2" id="KW-0067">ATP-binding</keyword>
<name>A0A3M2Y7Y5_PSEYM</name>
<dbReference type="Pfam" id="PF08402">
    <property type="entry name" value="TOBE_2"/>
    <property type="match status" value="1"/>
</dbReference>
<keyword evidence="2" id="KW-0547">Nucleotide-binding</keyword>
<organism evidence="2 3">
    <name type="scientific">Pseudomonas syringae pv. maculicola</name>
    <dbReference type="NCBI Taxonomy" id="59511"/>
    <lineage>
        <taxon>Bacteria</taxon>
        <taxon>Pseudomonadati</taxon>
        <taxon>Pseudomonadota</taxon>
        <taxon>Gammaproteobacteria</taxon>
        <taxon>Pseudomonadales</taxon>
        <taxon>Pseudomonadaceae</taxon>
        <taxon>Pseudomonas</taxon>
    </lineage>
</organism>
<dbReference type="GO" id="GO:0022857">
    <property type="term" value="F:transmembrane transporter activity"/>
    <property type="evidence" value="ECO:0007669"/>
    <property type="project" value="InterPro"/>
</dbReference>
<proteinExistence type="predicted"/>
<dbReference type="GO" id="GO:0005524">
    <property type="term" value="F:ATP binding"/>
    <property type="evidence" value="ECO:0007669"/>
    <property type="project" value="UniProtKB-KW"/>
</dbReference>
<dbReference type="EMBL" id="RBNL01002449">
    <property type="protein sequence ID" value="RML72100.1"/>
    <property type="molecule type" value="Genomic_DNA"/>
</dbReference>
<protein>
    <submittedName>
        <fullName evidence="2">Polyamine ABC transporter ATP-binding protein</fullName>
    </submittedName>
</protein>
<dbReference type="Proteomes" id="UP000282378">
    <property type="component" value="Unassembled WGS sequence"/>
</dbReference>
<dbReference type="InterPro" id="IPR013611">
    <property type="entry name" value="Transp-assoc_OB_typ2"/>
</dbReference>
<feature type="domain" description="Transport-associated OB type 2" evidence="1">
    <location>
        <begin position="1"/>
        <end position="49"/>
    </location>
</feature>
<dbReference type="AlphaFoldDB" id="A0A3M2Y7Y5"/>